<evidence type="ECO:0000313" key="1">
    <source>
        <dbReference type="EMBL" id="GJM51076.1"/>
    </source>
</evidence>
<gene>
    <name evidence="1" type="ORF">RCZ15_20490</name>
    <name evidence="2" type="ORF">RCZ16_05790</name>
</gene>
<evidence type="ECO:0000313" key="3">
    <source>
        <dbReference type="Proteomes" id="UP001207736"/>
    </source>
</evidence>
<proteinExistence type="predicted"/>
<dbReference type="Proteomes" id="UP001208692">
    <property type="component" value="Unassembled WGS sequence"/>
</dbReference>
<evidence type="ECO:0000313" key="4">
    <source>
        <dbReference type="Proteomes" id="UP001208692"/>
    </source>
</evidence>
<dbReference type="PROSITE" id="PS51257">
    <property type="entry name" value="PROKAR_LIPOPROTEIN"/>
    <property type="match status" value="1"/>
</dbReference>
<dbReference type="EMBL" id="BQKA01000036">
    <property type="protein sequence ID" value="GJM51076.1"/>
    <property type="molecule type" value="Genomic_DNA"/>
</dbReference>
<evidence type="ECO:0008006" key="5">
    <source>
        <dbReference type="Google" id="ProtNLM"/>
    </source>
</evidence>
<evidence type="ECO:0000313" key="2">
    <source>
        <dbReference type="EMBL" id="GJM52261.1"/>
    </source>
</evidence>
<reference evidence="1 4" key="1">
    <citation type="submission" date="2021-11" db="EMBL/GenBank/DDBJ databases">
        <title>Draft genome sequence of Capnocytophaga sp. strain KC07075 isolated from cat oral cavity.</title>
        <authorList>
            <person name="Suzuki M."/>
            <person name="Imaoka K."/>
            <person name="Kimura M."/>
            <person name="Morikawa S."/>
            <person name="Maeda K."/>
        </authorList>
    </citation>
    <scope>NUCLEOTIDE SEQUENCE</scope>
    <source>
        <strain evidence="1">KC07075</strain>
        <strain evidence="2 4">KC07079</strain>
    </source>
</reference>
<protein>
    <recommendedName>
        <fullName evidence="5">Lipoprotein</fullName>
    </recommendedName>
</protein>
<name>A0AAV5AYL1_9FLAO</name>
<dbReference type="EMBL" id="BQKB01000009">
    <property type="protein sequence ID" value="GJM52261.1"/>
    <property type="molecule type" value="Genomic_DNA"/>
</dbReference>
<dbReference type="AlphaFoldDB" id="A0AAV5AYL1"/>
<dbReference type="Proteomes" id="UP001207736">
    <property type="component" value="Unassembled WGS sequence"/>
</dbReference>
<keyword evidence="4" id="KW-1185">Reference proteome</keyword>
<sequence>MKIKKNSYLCAVNENLFRTMKKLFVILFGIIIASCGNKDNTPEVVTQKFITAVNQEKFDEAKKYCDEQTAQMLDTDLKLIELPVNPLQRKEIFYSMKGTYDTTYFDIIINTYKK</sequence>
<organism evidence="1 3">
    <name type="scientific">Capnocytophaga catalasegens</name>
    <dbReference type="NCBI Taxonomy" id="1004260"/>
    <lineage>
        <taxon>Bacteria</taxon>
        <taxon>Pseudomonadati</taxon>
        <taxon>Bacteroidota</taxon>
        <taxon>Flavobacteriia</taxon>
        <taxon>Flavobacteriales</taxon>
        <taxon>Flavobacteriaceae</taxon>
        <taxon>Capnocytophaga</taxon>
    </lineage>
</organism>
<accession>A0AAV5AYL1</accession>
<comment type="caution">
    <text evidence="1">The sequence shown here is derived from an EMBL/GenBank/DDBJ whole genome shotgun (WGS) entry which is preliminary data.</text>
</comment>